<evidence type="ECO:0008006" key="4">
    <source>
        <dbReference type="Google" id="ProtNLM"/>
    </source>
</evidence>
<feature type="chain" id="PRO_5041237870" description="Secreted protein" evidence="1">
    <location>
        <begin position="28"/>
        <end position="98"/>
    </location>
</feature>
<keyword evidence="3" id="KW-1185">Reference proteome</keyword>
<keyword evidence="1" id="KW-0732">Signal</keyword>
<evidence type="ECO:0000256" key="1">
    <source>
        <dbReference type="SAM" id="SignalP"/>
    </source>
</evidence>
<accession>A0AA38HSL8</accession>
<organism evidence="2 3">
    <name type="scientific">Zophobas morio</name>
    <dbReference type="NCBI Taxonomy" id="2755281"/>
    <lineage>
        <taxon>Eukaryota</taxon>
        <taxon>Metazoa</taxon>
        <taxon>Ecdysozoa</taxon>
        <taxon>Arthropoda</taxon>
        <taxon>Hexapoda</taxon>
        <taxon>Insecta</taxon>
        <taxon>Pterygota</taxon>
        <taxon>Neoptera</taxon>
        <taxon>Endopterygota</taxon>
        <taxon>Coleoptera</taxon>
        <taxon>Polyphaga</taxon>
        <taxon>Cucujiformia</taxon>
        <taxon>Tenebrionidae</taxon>
        <taxon>Zophobas</taxon>
    </lineage>
</organism>
<protein>
    <recommendedName>
        <fullName evidence="4">Secreted protein</fullName>
    </recommendedName>
</protein>
<reference evidence="2" key="1">
    <citation type="journal article" date="2023" name="G3 (Bethesda)">
        <title>Whole genome assemblies of Zophobas morio and Tenebrio molitor.</title>
        <authorList>
            <person name="Kaur S."/>
            <person name="Stinson S.A."/>
            <person name="diCenzo G.C."/>
        </authorList>
    </citation>
    <scope>NUCLEOTIDE SEQUENCE</scope>
    <source>
        <strain evidence="2">QUZm001</strain>
    </source>
</reference>
<sequence>MQTRGLPLPPAALCLPLPSLLCWLGKGARHVYYLFVSLAFVKETEIEEDVGLSINQGGAMKGEHLQNGHYHFSEIRIIKIEFGVAACEDRVEKRFTVY</sequence>
<dbReference type="Proteomes" id="UP001168821">
    <property type="component" value="Unassembled WGS sequence"/>
</dbReference>
<evidence type="ECO:0000313" key="3">
    <source>
        <dbReference type="Proteomes" id="UP001168821"/>
    </source>
</evidence>
<dbReference type="AlphaFoldDB" id="A0AA38HSL8"/>
<feature type="signal peptide" evidence="1">
    <location>
        <begin position="1"/>
        <end position="27"/>
    </location>
</feature>
<evidence type="ECO:0000313" key="2">
    <source>
        <dbReference type="EMBL" id="KAJ3643150.1"/>
    </source>
</evidence>
<proteinExistence type="predicted"/>
<comment type="caution">
    <text evidence="2">The sequence shown here is derived from an EMBL/GenBank/DDBJ whole genome shotgun (WGS) entry which is preliminary data.</text>
</comment>
<dbReference type="EMBL" id="JALNTZ010000008">
    <property type="protein sequence ID" value="KAJ3643150.1"/>
    <property type="molecule type" value="Genomic_DNA"/>
</dbReference>
<gene>
    <name evidence="2" type="ORF">Zmor_025878</name>
</gene>
<name>A0AA38HSL8_9CUCU</name>